<dbReference type="SUPFAM" id="SSF48452">
    <property type="entry name" value="TPR-like"/>
    <property type="match status" value="1"/>
</dbReference>
<dbReference type="AlphaFoldDB" id="A0A1D8A335"/>
<dbReference type="Pfam" id="PF13432">
    <property type="entry name" value="TPR_16"/>
    <property type="match status" value="1"/>
</dbReference>
<evidence type="ECO:0000313" key="1">
    <source>
        <dbReference type="EMBL" id="AOR76504.1"/>
    </source>
</evidence>
<organism evidence="1 2">
    <name type="scientific">Novosphingobium resinovorum</name>
    <dbReference type="NCBI Taxonomy" id="158500"/>
    <lineage>
        <taxon>Bacteria</taxon>
        <taxon>Pseudomonadati</taxon>
        <taxon>Pseudomonadota</taxon>
        <taxon>Alphaproteobacteria</taxon>
        <taxon>Sphingomonadales</taxon>
        <taxon>Sphingomonadaceae</taxon>
        <taxon>Novosphingobium</taxon>
    </lineage>
</organism>
<dbReference type="RefSeq" id="WP_051586745.1">
    <property type="nucleotide sequence ID" value="NZ_CP017075.1"/>
</dbReference>
<dbReference type="OrthoDB" id="7169102at2"/>
<dbReference type="Proteomes" id="UP000094626">
    <property type="component" value="Chromosome"/>
</dbReference>
<name>A0A1D8A335_9SPHN</name>
<dbReference type="Gene3D" id="1.25.40.10">
    <property type="entry name" value="Tetratricopeptide repeat domain"/>
    <property type="match status" value="1"/>
</dbReference>
<accession>A0A1D8A335</accession>
<proteinExistence type="predicted"/>
<gene>
    <name evidence="1" type="ORF">BES08_06930</name>
</gene>
<keyword evidence="2" id="KW-1185">Reference proteome</keyword>
<reference evidence="2" key="1">
    <citation type="journal article" date="2017" name="J. Biotechnol.">
        <title>Complete genome sequence of Novosphingobium resinovorum SA1, a versatile xenobiotic-degrading bacterium capable of utilizing sulfanilic acid.</title>
        <authorList>
            <person name="Hegedus B."/>
            <person name="Kos P.B."/>
            <person name="Balint B."/>
            <person name="Maroti G."/>
            <person name="Gan H.M."/>
            <person name="Perei K."/>
            <person name="Rakhely G."/>
        </authorList>
    </citation>
    <scope>NUCLEOTIDE SEQUENCE [LARGE SCALE GENOMIC DNA]</scope>
    <source>
        <strain evidence="2">SA1</strain>
    </source>
</reference>
<sequence>MAAARRFEAFEGVLMAAALLAAAGMFMAAASNTYSITGSASAATGVSSELPSDPTIGGRLLVAQDLVADRETAGLERAIGLLEGVTAQAPGFAPGHAGLAEALILSREFGGRNDADAFRQAREAASAAVRLDPDLASGHRLLGFIAYWRDHDFAQAQRRFARALALDPDDVLSHFWYGNILSDHGDHGAALAQLERAAVLEPGSLPIRTDLAWARWSAGQDAIGVATLKDIAASHPEFPVAQDCLAVIALVDGDHAGYVRHFTRFARSRADARLLAKAGELTHAGQGRLLDVVYEQALADVADGSRSRAWPVLVASLRGERASVVSLLQAADRANEAWGDAALIPRIRAAWKGDPEVAAMIDRRVSANAVRLASR</sequence>
<dbReference type="EMBL" id="CP017075">
    <property type="protein sequence ID" value="AOR76504.1"/>
    <property type="molecule type" value="Genomic_DNA"/>
</dbReference>
<evidence type="ECO:0000313" key="2">
    <source>
        <dbReference type="Proteomes" id="UP000094626"/>
    </source>
</evidence>
<protein>
    <submittedName>
        <fullName evidence="1">Uncharacterized protein</fullName>
    </submittedName>
</protein>
<dbReference type="InterPro" id="IPR011990">
    <property type="entry name" value="TPR-like_helical_dom_sf"/>
</dbReference>
<dbReference type="KEGG" id="nre:BES08_06930"/>